<protein>
    <submittedName>
        <fullName evidence="12">Trace amine-associated receptor 8a-like</fullName>
    </submittedName>
</protein>
<dbReference type="InParanoid" id="A0A673AZ20"/>
<dbReference type="SUPFAM" id="SSF81321">
    <property type="entry name" value="Family A G protein-coupled receptor-like"/>
    <property type="match status" value="1"/>
</dbReference>
<keyword evidence="8 9" id="KW-0807">Transducer</keyword>
<feature type="transmembrane region" description="Helical" evidence="10">
    <location>
        <begin position="255"/>
        <end position="274"/>
    </location>
</feature>
<dbReference type="PANTHER" id="PTHR24249">
    <property type="entry name" value="HISTAMINE RECEPTOR-RELATED G-PROTEIN COUPLED RECEPTOR"/>
    <property type="match status" value="1"/>
</dbReference>
<dbReference type="FunCoup" id="A0A673AZ20">
    <property type="interactions" value="25"/>
</dbReference>
<dbReference type="PROSITE" id="PS00237">
    <property type="entry name" value="G_PROTEIN_RECEP_F1_1"/>
    <property type="match status" value="1"/>
</dbReference>
<feature type="transmembrane region" description="Helical" evidence="10">
    <location>
        <begin position="286"/>
        <end position="311"/>
    </location>
</feature>
<dbReference type="SMART" id="SM01381">
    <property type="entry name" value="7TM_GPCR_Srsx"/>
    <property type="match status" value="1"/>
</dbReference>
<feature type="transmembrane region" description="Helical" evidence="10">
    <location>
        <begin position="71"/>
        <end position="94"/>
    </location>
</feature>
<feature type="transmembrane region" description="Helical" evidence="10">
    <location>
        <begin position="149"/>
        <end position="167"/>
    </location>
</feature>
<reference evidence="12" key="3">
    <citation type="submission" date="2025-09" db="UniProtKB">
        <authorList>
            <consortium name="Ensembl"/>
        </authorList>
    </citation>
    <scope>IDENTIFICATION</scope>
</reference>
<dbReference type="InterPro" id="IPR000276">
    <property type="entry name" value="GPCR_Rhodpsn"/>
</dbReference>
<feature type="transmembrane region" description="Helical" evidence="10">
    <location>
        <begin position="198"/>
        <end position="221"/>
    </location>
</feature>
<evidence type="ECO:0000259" key="11">
    <source>
        <dbReference type="PROSITE" id="PS50262"/>
    </source>
</evidence>
<keyword evidence="5 9" id="KW-0297">G-protein coupled receptor</keyword>
<proteinExistence type="inferred from homology"/>
<evidence type="ECO:0000256" key="4">
    <source>
        <dbReference type="ARBA" id="ARBA00022989"/>
    </source>
</evidence>
<evidence type="ECO:0000256" key="3">
    <source>
        <dbReference type="ARBA" id="ARBA00022692"/>
    </source>
</evidence>
<evidence type="ECO:0000256" key="8">
    <source>
        <dbReference type="ARBA" id="ARBA00023224"/>
    </source>
</evidence>
<reference evidence="12" key="1">
    <citation type="submission" date="2019-06" db="EMBL/GenBank/DDBJ databases">
        <authorList>
            <consortium name="Wellcome Sanger Institute Data Sharing"/>
        </authorList>
    </citation>
    <scope>NUCLEOTIDE SEQUENCE [LARGE SCALE GENOMIC DNA]</scope>
</reference>
<evidence type="ECO:0000256" key="2">
    <source>
        <dbReference type="ARBA" id="ARBA00022475"/>
    </source>
</evidence>
<gene>
    <name evidence="12" type="primary">LOC115412709</name>
</gene>
<name>A0A673AZ20_9TELE</name>
<feature type="transmembrane region" description="Helical" evidence="10">
    <location>
        <begin position="106"/>
        <end position="128"/>
    </location>
</feature>
<reference evidence="12" key="2">
    <citation type="submission" date="2025-08" db="UniProtKB">
        <authorList>
            <consortium name="Ensembl"/>
        </authorList>
    </citation>
    <scope>IDENTIFICATION</scope>
</reference>
<evidence type="ECO:0000313" key="12">
    <source>
        <dbReference type="Ensembl" id="ENSSORP00005035091.1"/>
    </source>
</evidence>
<keyword evidence="6 10" id="KW-0472">Membrane</keyword>
<evidence type="ECO:0000256" key="5">
    <source>
        <dbReference type="ARBA" id="ARBA00023040"/>
    </source>
</evidence>
<evidence type="ECO:0000256" key="10">
    <source>
        <dbReference type="SAM" id="Phobius"/>
    </source>
</evidence>
<accession>A0A673AZ20</accession>
<evidence type="ECO:0000256" key="9">
    <source>
        <dbReference type="RuleBase" id="RU000688"/>
    </source>
</evidence>
<evidence type="ECO:0000256" key="7">
    <source>
        <dbReference type="ARBA" id="ARBA00023170"/>
    </source>
</evidence>
<dbReference type="CDD" id="cd15055">
    <property type="entry name" value="7tmA_TAARs"/>
    <property type="match status" value="1"/>
</dbReference>
<dbReference type="InterPro" id="IPR050569">
    <property type="entry name" value="TAAR"/>
</dbReference>
<dbReference type="InterPro" id="IPR017452">
    <property type="entry name" value="GPCR_Rhodpsn_7TM"/>
</dbReference>
<dbReference type="Proteomes" id="UP000472271">
    <property type="component" value="Chromosome 21"/>
</dbReference>
<evidence type="ECO:0000313" key="13">
    <source>
        <dbReference type="Proteomes" id="UP000472271"/>
    </source>
</evidence>
<dbReference type="PROSITE" id="PS50262">
    <property type="entry name" value="G_PROTEIN_RECEP_F1_2"/>
    <property type="match status" value="1"/>
</dbReference>
<keyword evidence="4 10" id="KW-1133">Transmembrane helix</keyword>
<dbReference type="Gene3D" id="1.20.1070.10">
    <property type="entry name" value="Rhodopsin 7-helix transmembrane proteins"/>
    <property type="match status" value="1"/>
</dbReference>
<dbReference type="GO" id="GO:0005886">
    <property type="term" value="C:plasma membrane"/>
    <property type="evidence" value="ECO:0007669"/>
    <property type="project" value="UniProtKB-SubCell"/>
</dbReference>
<evidence type="ECO:0000256" key="6">
    <source>
        <dbReference type="ARBA" id="ARBA00023136"/>
    </source>
</evidence>
<feature type="transmembrane region" description="Helical" evidence="10">
    <location>
        <begin position="35"/>
        <end position="59"/>
    </location>
</feature>
<feature type="domain" description="G-protein coupled receptors family 1 profile" evidence="11">
    <location>
        <begin position="51"/>
        <end position="304"/>
    </location>
</feature>
<keyword evidence="3 9" id="KW-0812">Transmembrane</keyword>
<comment type="similarity">
    <text evidence="9">Belongs to the G-protein coupled receptor 1 family.</text>
</comment>
<dbReference type="PRINTS" id="PR00237">
    <property type="entry name" value="GPCRRHODOPSN"/>
</dbReference>
<keyword evidence="7 9" id="KW-0675">Receptor</keyword>
<comment type="subcellular location">
    <subcellularLocation>
        <location evidence="1">Cell membrane</location>
        <topology evidence="1">Multi-pass membrane protein</topology>
    </subcellularLocation>
</comment>
<sequence length="334" mass="37355">MQIIQVQTLGEAELCFPHLFNVSCKKIMRPHIENMFIYIVLSSIFLLTTVLNLLLIISIHHYKQLQTPTNLLLLSLAVSDFLVGLLMSFQIIQIDGCWYLSDLMCTVYYVLNYIITSASVGTMVLISADRYVAICDPLHYSTKVSPKRVRLCVCVCWFLSALCHTLLMKDNLEEPGLYNSCIGECVVVVNYVAGLVDLILTFLGPLTVIIFLYMRVFVVAVTQARVMRSHVTSVKVQGSLTVSVKKSELKAARTLGVVVLVFLICVCPAFFVVITGQDTLLGASTAAFVICLFSFNSCLNPVIYACFYPWFRKCLRLIFTLQILQPGSSQINVL</sequence>
<dbReference type="PANTHER" id="PTHR24249:SF381">
    <property type="entry name" value="TRACE AMINE ASSOCIATED RECEPTOR 19P-RELATED"/>
    <property type="match status" value="1"/>
</dbReference>
<evidence type="ECO:0000256" key="1">
    <source>
        <dbReference type="ARBA" id="ARBA00004651"/>
    </source>
</evidence>
<dbReference type="Pfam" id="PF00001">
    <property type="entry name" value="7tm_1"/>
    <property type="match status" value="1"/>
</dbReference>
<keyword evidence="13" id="KW-1185">Reference proteome</keyword>
<organism evidence="12 13">
    <name type="scientific">Sphaeramia orbicularis</name>
    <name type="common">orbiculate cardinalfish</name>
    <dbReference type="NCBI Taxonomy" id="375764"/>
    <lineage>
        <taxon>Eukaryota</taxon>
        <taxon>Metazoa</taxon>
        <taxon>Chordata</taxon>
        <taxon>Craniata</taxon>
        <taxon>Vertebrata</taxon>
        <taxon>Euteleostomi</taxon>
        <taxon>Actinopterygii</taxon>
        <taxon>Neopterygii</taxon>
        <taxon>Teleostei</taxon>
        <taxon>Neoteleostei</taxon>
        <taxon>Acanthomorphata</taxon>
        <taxon>Gobiaria</taxon>
        <taxon>Kurtiformes</taxon>
        <taxon>Apogonoidei</taxon>
        <taxon>Apogonidae</taxon>
        <taxon>Apogoninae</taxon>
        <taxon>Sphaeramia</taxon>
    </lineage>
</organism>
<dbReference type="Ensembl" id="ENSSORT00005036021.1">
    <property type="protein sequence ID" value="ENSSORP00005035091.1"/>
    <property type="gene ID" value="ENSSORG00005016552.1"/>
</dbReference>
<dbReference type="AlphaFoldDB" id="A0A673AZ20"/>
<dbReference type="GO" id="GO:0001594">
    <property type="term" value="F:trace-amine receptor activity"/>
    <property type="evidence" value="ECO:0007669"/>
    <property type="project" value="TreeGrafter"/>
</dbReference>
<keyword evidence="2" id="KW-1003">Cell membrane</keyword>